<keyword evidence="2" id="KW-1185">Reference proteome</keyword>
<dbReference type="EMBL" id="NHYE01004979">
    <property type="protein sequence ID" value="PPQ79933.1"/>
    <property type="molecule type" value="Genomic_DNA"/>
</dbReference>
<evidence type="ECO:0000313" key="2">
    <source>
        <dbReference type="Proteomes" id="UP000284706"/>
    </source>
</evidence>
<sequence length="373" mass="43599">MPGVSGTEFGCWFVTMSSIGSGKRSMHMLHRVGVKTGRSMVTRLKHRNVLLFFSCLDLQSVINVSRTSTLLHAHYLTYRHIAWDPLRRYRNWFPNANTFRRLIRDTNTVISGSFVVQFFDREFYPGSDMDIYLRMAGVDDLCKWLKTQGYRYILRNREYAVMRHRHRVHVQRAVQNKSSHDNPLLAVYNFQRWVASASGYIERQRIQVIVVDTDPVEHILFDFHSTVVMNFMTSREAVSVFPAASFLSRLSFISKVRPLLLTGKPQWREKYERRGYVFVDHINAVLASSELLGRTSRYRLVTDKYCWHMTFPVTVADVFQRDSCPVRRGPVMEPMYWTFPSRSLHLVLLSLNHVPQSGWRNPSYGGELPLLNH</sequence>
<dbReference type="Proteomes" id="UP000284706">
    <property type="component" value="Unassembled WGS sequence"/>
</dbReference>
<comment type="caution">
    <text evidence="1">The sequence shown here is derived from an EMBL/GenBank/DDBJ whole genome shotgun (WGS) entry which is preliminary data.</text>
</comment>
<dbReference type="InParanoid" id="A0A409WN55"/>
<dbReference type="AlphaFoldDB" id="A0A409WN55"/>
<name>A0A409WN55_9AGAR</name>
<evidence type="ECO:0000313" key="1">
    <source>
        <dbReference type="EMBL" id="PPQ79933.1"/>
    </source>
</evidence>
<protein>
    <submittedName>
        <fullName evidence="1">Uncharacterized protein</fullName>
    </submittedName>
</protein>
<accession>A0A409WN55</accession>
<proteinExistence type="predicted"/>
<gene>
    <name evidence="1" type="ORF">CVT26_004162</name>
</gene>
<dbReference type="OrthoDB" id="2938467at2759"/>
<reference evidence="1 2" key="1">
    <citation type="journal article" date="2018" name="Evol. Lett.">
        <title>Horizontal gene cluster transfer increased hallucinogenic mushroom diversity.</title>
        <authorList>
            <person name="Reynolds H.T."/>
            <person name="Vijayakumar V."/>
            <person name="Gluck-Thaler E."/>
            <person name="Korotkin H.B."/>
            <person name="Matheny P.B."/>
            <person name="Slot J.C."/>
        </authorList>
    </citation>
    <scope>NUCLEOTIDE SEQUENCE [LARGE SCALE GENOMIC DNA]</scope>
    <source>
        <strain evidence="1 2">SRW20</strain>
    </source>
</reference>
<organism evidence="1 2">
    <name type="scientific">Gymnopilus dilepis</name>
    <dbReference type="NCBI Taxonomy" id="231916"/>
    <lineage>
        <taxon>Eukaryota</taxon>
        <taxon>Fungi</taxon>
        <taxon>Dikarya</taxon>
        <taxon>Basidiomycota</taxon>
        <taxon>Agaricomycotina</taxon>
        <taxon>Agaricomycetes</taxon>
        <taxon>Agaricomycetidae</taxon>
        <taxon>Agaricales</taxon>
        <taxon>Agaricineae</taxon>
        <taxon>Hymenogastraceae</taxon>
        <taxon>Gymnopilus</taxon>
    </lineage>
</organism>